<comment type="similarity">
    <text evidence="1 6">Belongs to the glycosyl hydrolase 1 family.</text>
</comment>
<proteinExistence type="inferred from homology"/>
<name>A0A9P0C5G7_9NEOP</name>
<dbReference type="PANTHER" id="PTHR10353">
    <property type="entry name" value="GLYCOSYL HYDROLASE"/>
    <property type="match status" value="1"/>
</dbReference>
<dbReference type="InterPro" id="IPR017853">
    <property type="entry name" value="GH"/>
</dbReference>
<dbReference type="GO" id="GO:0008422">
    <property type="term" value="F:beta-glucosidase activity"/>
    <property type="evidence" value="ECO:0007669"/>
    <property type="project" value="TreeGrafter"/>
</dbReference>
<reference evidence="7" key="1">
    <citation type="submission" date="2021-12" db="EMBL/GenBank/DDBJ databases">
        <authorList>
            <person name="King R."/>
        </authorList>
    </citation>
    <scope>NUCLEOTIDE SEQUENCE</scope>
</reference>
<sequence>MGWQAYFISTFICASLSEGVLKVNSHRNTVRRFPDGFLFGTATSAYQIEGAWNVDGKGLSMWDYQVHLNPSPIMDGSTGDDTAKSYYLYERDVEMLRYMGVDFYRFSLSWPRILPTGFSNQINRAGVEYYNKLIDELLKHNIEPVVTIYHWDLPQRFQELGGWANPSSVDWFGDFSRVAYSFFGDRVKYWVTINEPTQICYYGYEHLAMAPYLNFKGVGDYMCSKNILLAHARAYHIYDDEFKKSQGGAAFISLSASWFEPLSEEHKDAAAEARFFDLDHYAYPIFSKTGGWHPIFKEKIDKKSEEQGFLRSRLPELSDEEIKYVQGTSDYFGLNHYTTGYVYRNSSVDGVFEVPSRDDDLGVIIYQPTAWLSGTPTSYVKMVPWGFYNLLTYIKEQYDNPPVYITENGCSTGTGWNDEFRVTYYRSYLSALLDALEDGCDVRAYTAWSLMDNFEWTSGFT</sequence>
<dbReference type="GO" id="GO:0005975">
    <property type="term" value="P:carbohydrate metabolic process"/>
    <property type="evidence" value="ECO:0007669"/>
    <property type="project" value="InterPro"/>
</dbReference>
<dbReference type="Proteomes" id="UP001153714">
    <property type="component" value="Chromosome 12"/>
</dbReference>
<evidence type="ECO:0000256" key="2">
    <source>
        <dbReference type="ARBA" id="ARBA00011738"/>
    </source>
</evidence>
<dbReference type="PROSITE" id="PS00653">
    <property type="entry name" value="GLYCOSYL_HYDROL_F1_2"/>
    <property type="match status" value="1"/>
</dbReference>
<dbReference type="PRINTS" id="PR00131">
    <property type="entry name" value="GLHYDRLASE1"/>
</dbReference>
<dbReference type="SUPFAM" id="SSF51445">
    <property type="entry name" value="(Trans)glycosidases"/>
    <property type="match status" value="1"/>
</dbReference>
<evidence type="ECO:0000256" key="3">
    <source>
        <dbReference type="ARBA" id="ARBA00022801"/>
    </source>
</evidence>
<gene>
    <name evidence="7" type="ORF">DIATSA_LOCUS2299</name>
</gene>
<accession>A0A9P0C5G7</accession>
<keyword evidence="5" id="KW-0326">Glycosidase</keyword>
<dbReference type="InterPro" id="IPR033132">
    <property type="entry name" value="GH_1_N_CS"/>
</dbReference>
<dbReference type="Pfam" id="PF00232">
    <property type="entry name" value="Glyco_hydro_1"/>
    <property type="match status" value="1"/>
</dbReference>
<keyword evidence="8" id="KW-1185">Reference proteome</keyword>
<dbReference type="OrthoDB" id="65569at2759"/>
<evidence type="ECO:0000313" key="7">
    <source>
        <dbReference type="EMBL" id="CAH0748731.1"/>
    </source>
</evidence>
<dbReference type="AlphaFoldDB" id="A0A9P0C5G7"/>
<organism evidence="7 8">
    <name type="scientific">Diatraea saccharalis</name>
    <name type="common">sugarcane borer</name>
    <dbReference type="NCBI Taxonomy" id="40085"/>
    <lineage>
        <taxon>Eukaryota</taxon>
        <taxon>Metazoa</taxon>
        <taxon>Ecdysozoa</taxon>
        <taxon>Arthropoda</taxon>
        <taxon>Hexapoda</taxon>
        <taxon>Insecta</taxon>
        <taxon>Pterygota</taxon>
        <taxon>Neoptera</taxon>
        <taxon>Endopterygota</taxon>
        <taxon>Lepidoptera</taxon>
        <taxon>Glossata</taxon>
        <taxon>Ditrysia</taxon>
        <taxon>Pyraloidea</taxon>
        <taxon>Crambidae</taxon>
        <taxon>Crambinae</taxon>
        <taxon>Diatraea</taxon>
    </lineage>
</organism>
<dbReference type="PANTHER" id="PTHR10353:SF36">
    <property type="entry name" value="LP05116P"/>
    <property type="match status" value="1"/>
</dbReference>
<dbReference type="EMBL" id="OU893343">
    <property type="protein sequence ID" value="CAH0748731.1"/>
    <property type="molecule type" value="Genomic_DNA"/>
</dbReference>
<evidence type="ECO:0000256" key="4">
    <source>
        <dbReference type="ARBA" id="ARBA00023180"/>
    </source>
</evidence>
<comment type="subunit">
    <text evidence="2">Homodimer.</text>
</comment>
<dbReference type="InterPro" id="IPR001360">
    <property type="entry name" value="Glyco_hydro_1"/>
</dbReference>
<reference evidence="7" key="2">
    <citation type="submission" date="2022-10" db="EMBL/GenBank/DDBJ databases">
        <authorList>
            <consortium name="ENA_rothamsted_submissions"/>
            <consortium name="culmorum"/>
            <person name="King R."/>
        </authorList>
    </citation>
    <scope>NUCLEOTIDE SEQUENCE</scope>
</reference>
<evidence type="ECO:0000256" key="5">
    <source>
        <dbReference type="ARBA" id="ARBA00023295"/>
    </source>
</evidence>
<evidence type="ECO:0000256" key="6">
    <source>
        <dbReference type="RuleBase" id="RU003690"/>
    </source>
</evidence>
<evidence type="ECO:0000313" key="8">
    <source>
        <dbReference type="Proteomes" id="UP001153714"/>
    </source>
</evidence>
<protein>
    <recommendedName>
        <fullName evidence="9">Myrosinase 1</fullName>
    </recommendedName>
</protein>
<keyword evidence="3" id="KW-0378">Hydrolase</keyword>
<evidence type="ECO:0000256" key="1">
    <source>
        <dbReference type="ARBA" id="ARBA00010838"/>
    </source>
</evidence>
<keyword evidence="4" id="KW-0325">Glycoprotein</keyword>
<dbReference type="Gene3D" id="3.20.20.80">
    <property type="entry name" value="Glycosidases"/>
    <property type="match status" value="1"/>
</dbReference>
<evidence type="ECO:0008006" key="9">
    <source>
        <dbReference type="Google" id="ProtNLM"/>
    </source>
</evidence>
<dbReference type="FunFam" id="3.20.20.80:FF:000013">
    <property type="entry name" value="lactase-phlorizin hydrolase"/>
    <property type="match status" value="1"/>
</dbReference>